<comment type="caution">
    <text evidence="1">The sequence shown here is derived from an EMBL/GenBank/DDBJ whole genome shotgun (WGS) entry which is preliminary data.</text>
</comment>
<gene>
    <name evidence="1" type="ORF">ASJ81_21450</name>
</gene>
<protein>
    <submittedName>
        <fullName evidence="1">Uncharacterized protein</fullName>
    </submittedName>
</protein>
<evidence type="ECO:0000313" key="1">
    <source>
        <dbReference type="EMBL" id="PAV11663.1"/>
    </source>
</evidence>
<evidence type="ECO:0000313" key="2">
    <source>
        <dbReference type="Proteomes" id="UP000218164"/>
    </source>
</evidence>
<sequence>MFVHGKVSILVLVDLAHECYCKCSLLEEKLVSILVLVDLAHESVHTMRSKFTYCDVSILVLVDLAHE</sequence>
<dbReference type="Proteomes" id="UP000218164">
    <property type="component" value="Unassembled WGS sequence"/>
</dbReference>
<proteinExistence type="predicted"/>
<accession>A0A2A2HQZ4</accession>
<dbReference type="EMBL" id="LMVP01000494">
    <property type="protein sequence ID" value="PAV11663.1"/>
    <property type="molecule type" value="Genomic_DNA"/>
</dbReference>
<name>A0A2A2HQZ4_9EURY</name>
<keyword evidence="2" id="KW-1185">Reference proteome</keyword>
<reference evidence="1 2" key="1">
    <citation type="journal article" date="2017" name="BMC Genomics">
        <title>Genomic analysis of methanogenic archaea reveals a shift towards energy conservation.</title>
        <authorList>
            <person name="Gilmore S.P."/>
            <person name="Henske J.K."/>
            <person name="Sexton J.A."/>
            <person name="Solomon K.V."/>
            <person name="Seppala S."/>
            <person name="Yoo J.I."/>
            <person name="Huyett L.M."/>
            <person name="Pressman A."/>
            <person name="Cogan J.Z."/>
            <person name="Kivenson V."/>
            <person name="Peng X."/>
            <person name="Tan Y."/>
            <person name="Valentine D.L."/>
            <person name="O'Malley M.A."/>
        </authorList>
    </citation>
    <scope>NUCLEOTIDE SEQUENCE [LARGE SCALE GENOMIC DNA]</scope>
    <source>
        <strain evidence="1 2">MC-15</strain>
    </source>
</reference>
<dbReference type="AlphaFoldDB" id="A0A2A2HQZ4"/>
<organism evidence="1 2">
    <name type="scientific">Methanosarcina spelaei</name>
    <dbReference type="NCBI Taxonomy" id="1036679"/>
    <lineage>
        <taxon>Archaea</taxon>
        <taxon>Methanobacteriati</taxon>
        <taxon>Methanobacteriota</taxon>
        <taxon>Stenosarchaea group</taxon>
        <taxon>Methanomicrobia</taxon>
        <taxon>Methanosarcinales</taxon>
        <taxon>Methanosarcinaceae</taxon>
        <taxon>Methanosarcina</taxon>
    </lineage>
</organism>